<dbReference type="InterPro" id="IPR011650">
    <property type="entry name" value="Peptidase_M20_dimer"/>
</dbReference>
<evidence type="ECO:0000313" key="11">
    <source>
        <dbReference type="Proteomes" id="UP000236621"/>
    </source>
</evidence>
<dbReference type="GO" id="GO:1990845">
    <property type="term" value="P:adaptive thermogenesis"/>
    <property type="evidence" value="ECO:0007669"/>
    <property type="project" value="UniProtKB-ARBA"/>
</dbReference>
<dbReference type="GO" id="GO:0043605">
    <property type="term" value="P:amide catabolic process"/>
    <property type="evidence" value="ECO:0007669"/>
    <property type="project" value="UniProtKB-ARBA"/>
</dbReference>
<dbReference type="OrthoDB" id="3064516at2759"/>
<dbReference type="Gene3D" id="3.30.70.360">
    <property type="match status" value="1"/>
</dbReference>
<evidence type="ECO:0000256" key="4">
    <source>
        <dbReference type="ARBA" id="ARBA00022801"/>
    </source>
</evidence>
<dbReference type="PANTHER" id="PTHR45962">
    <property type="entry name" value="N-FATTY-ACYL-AMINO ACID SYNTHASE/HYDROLASE PM20D1"/>
    <property type="match status" value="1"/>
</dbReference>
<feature type="domain" description="Peptidase M20 dimerisation" evidence="9">
    <location>
        <begin position="296"/>
        <end position="440"/>
    </location>
</feature>
<dbReference type="Gene3D" id="1.10.150.900">
    <property type="match status" value="1"/>
</dbReference>
<feature type="region of interest" description="Disordered" evidence="8">
    <location>
        <begin position="58"/>
        <end position="77"/>
    </location>
</feature>
<dbReference type="FunFam" id="1.10.150.900:FF:000003">
    <property type="entry name" value="N-fatty-acyl-amino acid synthase/hydrolase PM20D1"/>
    <property type="match status" value="1"/>
</dbReference>
<dbReference type="GO" id="GO:0006629">
    <property type="term" value="P:lipid metabolic process"/>
    <property type="evidence" value="ECO:0007669"/>
    <property type="project" value="UniProtKB-ARBA"/>
</dbReference>
<comment type="similarity">
    <text evidence="1">Belongs to the peptidase M20A family.</text>
</comment>
<dbReference type="PROSITE" id="PS00758">
    <property type="entry name" value="ARGE_DAPE_CPG2_1"/>
    <property type="match status" value="1"/>
</dbReference>
<dbReference type="SUPFAM" id="SSF55031">
    <property type="entry name" value="Bacterial exopeptidase dimerisation domain"/>
    <property type="match status" value="1"/>
</dbReference>
<dbReference type="InterPro" id="IPR017141">
    <property type="entry name" value="Pept_M20_carboxypep"/>
</dbReference>
<dbReference type="Pfam" id="PF07687">
    <property type="entry name" value="M20_dimer"/>
    <property type="match status" value="1"/>
</dbReference>
<dbReference type="GO" id="GO:0046872">
    <property type="term" value="F:metal ion binding"/>
    <property type="evidence" value="ECO:0007669"/>
    <property type="project" value="UniProtKB-KW"/>
</dbReference>
<evidence type="ECO:0000259" key="9">
    <source>
        <dbReference type="Pfam" id="PF07687"/>
    </source>
</evidence>
<dbReference type="GO" id="GO:0004181">
    <property type="term" value="F:metallocarboxypeptidase activity"/>
    <property type="evidence" value="ECO:0007669"/>
    <property type="project" value="InterPro"/>
</dbReference>
<feature type="active site" evidence="6">
    <location>
        <position position="180"/>
    </location>
</feature>
<feature type="binding site" evidence="7">
    <location>
        <position position="211"/>
    </location>
    <ligand>
        <name>Zn(2+)</name>
        <dbReference type="ChEBI" id="CHEBI:29105"/>
        <label>2</label>
    </ligand>
</feature>
<keyword evidence="2" id="KW-0645">Protease</keyword>
<evidence type="ECO:0000256" key="5">
    <source>
        <dbReference type="ARBA" id="ARBA00022833"/>
    </source>
</evidence>
<feature type="binding site" evidence="7">
    <location>
        <position position="247"/>
    </location>
    <ligand>
        <name>Zn(2+)</name>
        <dbReference type="ChEBI" id="CHEBI:29105"/>
        <label>1</label>
    </ligand>
</feature>
<dbReference type="Proteomes" id="UP000236621">
    <property type="component" value="Unassembled WGS sequence"/>
</dbReference>
<feature type="binding site" evidence="7">
    <location>
        <position position="560"/>
    </location>
    <ligand>
        <name>Zn(2+)</name>
        <dbReference type="ChEBI" id="CHEBI:29105"/>
        <label>1</label>
    </ligand>
</feature>
<keyword evidence="10" id="KW-0121">Carboxypeptidase</keyword>
<evidence type="ECO:0000313" key="10">
    <source>
        <dbReference type="EMBL" id="PNY27806.1"/>
    </source>
</evidence>
<dbReference type="FunFam" id="3.40.630.10:FF:000027">
    <property type="entry name" value="N-fatty-acyl-amino acid synthase/hydrolase PM20D1"/>
    <property type="match status" value="1"/>
</dbReference>
<dbReference type="GO" id="GO:0005576">
    <property type="term" value="C:extracellular region"/>
    <property type="evidence" value="ECO:0007669"/>
    <property type="project" value="UniProtKB-ARBA"/>
</dbReference>
<keyword evidence="5 7" id="KW-0862">Zinc</keyword>
<accession>A0A2K3QJU2</accession>
<dbReference type="InterPro" id="IPR002933">
    <property type="entry name" value="Peptidase_M20"/>
</dbReference>
<dbReference type="InterPro" id="IPR047177">
    <property type="entry name" value="Pept_M20A"/>
</dbReference>
<sequence length="600" mass="66531">PRRLGLVFITERCRRDCVSLPDLPSQSLNPRMTLPMALMKLSLLAGVAVSGVAALGSGRRPLPSASTSSFKCDLPPALDPSRDGLPSAADRFSSEKSLSRQVSRLQALVRVPSICYDDLGPFDEDNRWLPFYHVHSVLEQTYPVVHQRAKLEKINTFGLLYTIEGADSDRKPILLAAHQDVVPVADAATWTHPPFDAYFDGEWLWGRGSMDDKDSLTGIMSAMEELLADPEWRPTRTVLLAFGFDEECSGYRGAANISKHLVERYGENGIAMILDEGGLGLQQLGDALYALPAVYEKGYVDIWLELYVVGGHSSIPFPHTGIGIMSQVINKLEANPYTPEIIEDGPVHRHLQCQARYSPKAIPKLTELVDKGDLGGLAQFMVDARFDIRYLIQTSQAVDIISGGQKINAMPEVVTVGVNYRVAPQDSILQVQHNVAKYAELVVSEYGINVQAFEGDDSYRKFAARAGPDLLMARSDVDYNGTLVIRKGEGTDSTPISPTDGPIWDVFSGTIRHTFSFKDGTVVPAGQTMTGNTDTRHYLNLTPHVYRWSPVRMGEYENIHTIDERILMKGHMERVRFYYDLVRNFNAELDGEVDSGPLEL</sequence>
<dbReference type="GO" id="GO:0016810">
    <property type="term" value="F:hydrolase activity, acting on carbon-nitrogen (but not peptide) bonds"/>
    <property type="evidence" value="ECO:0007669"/>
    <property type="project" value="UniProtKB-ARBA"/>
</dbReference>
<name>A0A2K3QJU2_9HYPO</name>
<dbReference type="PIRSF" id="PIRSF037217">
    <property type="entry name" value="Carboxypeptidase_S"/>
    <property type="match status" value="1"/>
</dbReference>
<keyword evidence="4" id="KW-0378">Hydrolase</keyword>
<feature type="active site" description="Proton acceptor" evidence="6">
    <location>
        <position position="246"/>
    </location>
</feature>
<protein>
    <submittedName>
        <fullName evidence="10">Carboxypeptidase</fullName>
    </submittedName>
</protein>
<evidence type="ECO:0000256" key="1">
    <source>
        <dbReference type="ARBA" id="ARBA00006247"/>
    </source>
</evidence>
<feature type="binding site" evidence="7">
    <location>
        <position position="275"/>
    </location>
    <ligand>
        <name>Zn(2+)</name>
        <dbReference type="ChEBI" id="CHEBI:29105"/>
        <label>2</label>
    </ligand>
</feature>
<proteinExistence type="inferred from homology"/>
<dbReference type="PANTHER" id="PTHR45962:SF1">
    <property type="entry name" value="N-FATTY-ACYL-AMINO ACID SYNTHASE_HYDROLASE PM20D1"/>
    <property type="match status" value="1"/>
</dbReference>
<evidence type="ECO:0000256" key="3">
    <source>
        <dbReference type="ARBA" id="ARBA00022723"/>
    </source>
</evidence>
<comment type="caution">
    <text evidence="10">The sequence shown here is derived from an EMBL/GenBank/DDBJ whole genome shotgun (WGS) entry which is preliminary data.</text>
</comment>
<evidence type="ECO:0000256" key="2">
    <source>
        <dbReference type="ARBA" id="ARBA00022670"/>
    </source>
</evidence>
<dbReference type="Pfam" id="PF01546">
    <property type="entry name" value="Peptidase_M20"/>
    <property type="match status" value="1"/>
</dbReference>
<dbReference type="EMBL" id="NRSZ01000343">
    <property type="protein sequence ID" value="PNY27806.1"/>
    <property type="molecule type" value="Genomic_DNA"/>
</dbReference>
<evidence type="ECO:0000256" key="8">
    <source>
        <dbReference type="SAM" id="MobiDB-lite"/>
    </source>
</evidence>
<feature type="non-terminal residue" evidence="10">
    <location>
        <position position="1"/>
    </location>
</feature>
<dbReference type="GO" id="GO:0006520">
    <property type="term" value="P:amino acid metabolic process"/>
    <property type="evidence" value="ECO:0007669"/>
    <property type="project" value="UniProtKB-ARBA"/>
</dbReference>
<dbReference type="AlphaFoldDB" id="A0A2K3QJU2"/>
<dbReference type="InterPro" id="IPR036264">
    <property type="entry name" value="Bact_exopeptidase_dim_dom"/>
</dbReference>
<dbReference type="SUPFAM" id="SSF53187">
    <property type="entry name" value="Zn-dependent exopeptidases"/>
    <property type="match status" value="1"/>
</dbReference>
<dbReference type="InterPro" id="IPR001261">
    <property type="entry name" value="ArgE/DapE_CS"/>
</dbReference>
<dbReference type="GO" id="GO:0043604">
    <property type="term" value="P:amide biosynthetic process"/>
    <property type="evidence" value="ECO:0007669"/>
    <property type="project" value="UniProtKB-ARBA"/>
</dbReference>
<dbReference type="STRING" id="45235.A0A2K3QJU2"/>
<organism evidence="10 11">
    <name type="scientific">Tolypocladium capitatum</name>
    <dbReference type="NCBI Taxonomy" id="45235"/>
    <lineage>
        <taxon>Eukaryota</taxon>
        <taxon>Fungi</taxon>
        <taxon>Dikarya</taxon>
        <taxon>Ascomycota</taxon>
        <taxon>Pezizomycotina</taxon>
        <taxon>Sordariomycetes</taxon>
        <taxon>Hypocreomycetidae</taxon>
        <taxon>Hypocreales</taxon>
        <taxon>Ophiocordycipitaceae</taxon>
        <taxon>Tolypocladium</taxon>
    </lineage>
</organism>
<dbReference type="GO" id="GO:0051603">
    <property type="term" value="P:proteolysis involved in protein catabolic process"/>
    <property type="evidence" value="ECO:0007669"/>
    <property type="project" value="TreeGrafter"/>
</dbReference>
<reference evidence="10 11" key="1">
    <citation type="submission" date="2017-08" db="EMBL/GenBank/DDBJ databases">
        <title>Harnessing the power of phylogenomics to disentangle the directionality and signatures of interkingdom host jumping in the parasitic fungal genus Tolypocladium.</title>
        <authorList>
            <person name="Quandt C.A."/>
            <person name="Patterson W."/>
            <person name="Spatafora J.W."/>
        </authorList>
    </citation>
    <scope>NUCLEOTIDE SEQUENCE [LARGE SCALE GENOMIC DNA]</scope>
    <source>
        <strain evidence="10 11">CBS 113982</strain>
    </source>
</reference>
<dbReference type="GO" id="GO:0000328">
    <property type="term" value="C:fungal-type vacuole lumen"/>
    <property type="evidence" value="ECO:0007669"/>
    <property type="project" value="TreeGrafter"/>
</dbReference>
<dbReference type="CDD" id="cd05674">
    <property type="entry name" value="M20_yscS"/>
    <property type="match status" value="1"/>
</dbReference>
<feature type="binding site" evidence="7">
    <location>
        <position position="211"/>
    </location>
    <ligand>
        <name>Zn(2+)</name>
        <dbReference type="ChEBI" id="CHEBI:29105"/>
        <label>1</label>
    </ligand>
</feature>
<evidence type="ECO:0000256" key="6">
    <source>
        <dbReference type="PIRSR" id="PIRSR037217-1"/>
    </source>
</evidence>
<keyword evidence="3 7" id="KW-0479">Metal-binding</keyword>
<keyword evidence="11" id="KW-1185">Reference proteome</keyword>
<evidence type="ECO:0000256" key="7">
    <source>
        <dbReference type="PIRSR" id="PIRSR037217-2"/>
    </source>
</evidence>
<dbReference type="Gene3D" id="3.40.630.10">
    <property type="entry name" value="Zn peptidases"/>
    <property type="match status" value="1"/>
</dbReference>
<feature type="binding site" evidence="7">
    <location>
        <position position="178"/>
    </location>
    <ligand>
        <name>Zn(2+)</name>
        <dbReference type="ChEBI" id="CHEBI:29105"/>
        <label>2</label>
    </ligand>
</feature>
<gene>
    <name evidence="10" type="ORF">TCAP_02265</name>
</gene>